<organism evidence="9 10">
    <name type="scientific">Cryptolaemus montrouzieri</name>
    <dbReference type="NCBI Taxonomy" id="559131"/>
    <lineage>
        <taxon>Eukaryota</taxon>
        <taxon>Metazoa</taxon>
        <taxon>Ecdysozoa</taxon>
        <taxon>Arthropoda</taxon>
        <taxon>Hexapoda</taxon>
        <taxon>Insecta</taxon>
        <taxon>Pterygota</taxon>
        <taxon>Neoptera</taxon>
        <taxon>Endopterygota</taxon>
        <taxon>Coleoptera</taxon>
        <taxon>Polyphaga</taxon>
        <taxon>Cucujiformia</taxon>
        <taxon>Coccinelloidea</taxon>
        <taxon>Coccinellidae</taxon>
        <taxon>Scymninae</taxon>
        <taxon>Scymnini</taxon>
        <taxon>Cryptolaemus</taxon>
    </lineage>
</organism>
<evidence type="ECO:0000259" key="8">
    <source>
        <dbReference type="Pfam" id="PF23782"/>
    </source>
</evidence>
<dbReference type="PANTHER" id="PTHR12312:SF16">
    <property type="entry name" value="TWISTED GASTRULATION PROTEIN HOMOLOG 1-A-RELATED"/>
    <property type="match status" value="1"/>
</dbReference>
<keyword evidence="3" id="KW-0217">Developmental protein</keyword>
<dbReference type="Proteomes" id="UP001516400">
    <property type="component" value="Unassembled WGS sequence"/>
</dbReference>
<feature type="domain" description="Tsg N-terminal" evidence="8">
    <location>
        <begin position="24"/>
        <end position="80"/>
    </location>
</feature>
<reference evidence="9 10" key="1">
    <citation type="journal article" date="2021" name="BMC Biol.">
        <title>Horizontally acquired antibacterial genes associated with adaptive radiation of ladybird beetles.</title>
        <authorList>
            <person name="Li H.S."/>
            <person name="Tang X.F."/>
            <person name="Huang Y.H."/>
            <person name="Xu Z.Y."/>
            <person name="Chen M.L."/>
            <person name="Du X.Y."/>
            <person name="Qiu B.Y."/>
            <person name="Chen P.T."/>
            <person name="Zhang W."/>
            <person name="Slipinski A."/>
            <person name="Escalona H.E."/>
            <person name="Waterhouse R.M."/>
            <person name="Zwick A."/>
            <person name="Pang H."/>
        </authorList>
    </citation>
    <scope>NUCLEOTIDE SEQUENCE [LARGE SCALE GENOMIC DNA]</scope>
    <source>
        <strain evidence="9">SYSU2018</strain>
    </source>
</reference>
<dbReference type="InterPro" id="IPR006761">
    <property type="entry name" value="Tsg"/>
</dbReference>
<comment type="subcellular location">
    <subcellularLocation>
        <location evidence="1">Secreted</location>
    </subcellularLocation>
</comment>
<evidence type="ECO:0000313" key="10">
    <source>
        <dbReference type="Proteomes" id="UP001516400"/>
    </source>
</evidence>
<name>A0ABD2N8H0_9CUCU</name>
<dbReference type="GO" id="GO:0005576">
    <property type="term" value="C:extracellular region"/>
    <property type="evidence" value="ECO:0007669"/>
    <property type="project" value="UniProtKB-SubCell"/>
</dbReference>
<dbReference type="InterPro" id="IPR057635">
    <property type="entry name" value="Tsg_N"/>
</dbReference>
<keyword evidence="5" id="KW-0732">Signal</keyword>
<sequence>MKYIIRICASIFVSVYFLNTYVLTCNESICGSIVSKCLLLKFCTCTPDNFTCSKQCYHCLKNLYSECCSCVNLCEVPRETSKNSSLSYVEQLDSAIPGLFQALTEDSNEDNWISETYQIKLEITPQKTIKIDRKASEKSTGENQHELVLNCTVAFQTGCTSITKCRNICSSMGATGYRWFHDGCCECVGENCLNFGLNENKCRQCSSGPELNEIKDDYYEYEEYYDEEYDEYY</sequence>
<evidence type="ECO:0000256" key="6">
    <source>
        <dbReference type="ARBA" id="ARBA00023180"/>
    </source>
</evidence>
<protein>
    <recommendedName>
        <fullName evidence="11">Protein twisted gastrulation</fullName>
    </recommendedName>
</protein>
<feature type="domain" description="Tsg C-terminal" evidence="7">
    <location>
        <begin position="84"/>
        <end position="205"/>
    </location>
</feature>
<dbReference type="Pfam" id="PF23782">
    <property type="entry name" value="Tsg_N"/>
    <property type="match status" value="1"/>
</dbReference>
<evidence type="ECO:0000259" key="7">
    <source>
        <dbReference type="Pfam" id="PF04668"/>
    </source>
</evidence>
<proteinExistence type="inferred from homology"/>
<comment type="caution">
    <text evidence="9">The sequence shown here is derived from an EMBL/GenBank/DDBJ whole genome shotgun (WGS) entry which is preliminary data.</text>
</comment>
<evidence type="ECO:0000256" key="2">
    <source>
        <dbReference type="ARBA" id="ARBA00010047"/>
    </source>
</evidence>
<dbReference type="AlphaFoldDB" id="A0ABD2N8H0"/>
<evidence type="ECO:0000313" key="9">
    <source>
        <dbReference type="EMBL" id="KAL3274767.1"/>
    </source>
</evidence>
<dbReference type="Pfam" id="PF04668">
    <property type="entry name" value="Tsg"/>
    <property type="match status" value="1"/>
</dbReference>
<evidence type="ECO:0008006" key="11">
    <source>
        <dbReference type="Google" id="ProtNLM"/>
    </source>
</evidence>
<keyword evidence="6" id="KW-0325">Glycoprotein</keyword>
<accession>A0ABD2N8H0</accession>
<keyword evidence="10" id="KW-1185">Reference proteome</keyword>
<gene>
    <name evidence="9" type="ORF">HHI36_019553</name>
</gene>
<dbReference type="EMBL" id="JABFTP020000083">
    <property type="protein sequence ID" value="KAL3274767.1"/>
    <property type="molecule type" value="Genomic_DNA"/>
</dbReference>
<evidence type="ECO:0000256" key="3">
    <source>
        <dbReference type="ARBA" id="ARBA00022473"/>
    </source>
</evidence>
<evidence type="ECO:0000256" key="4">
    <source>
        <dbReference type="ARBA" id="ARBA00022525"/>
    </source>
</evidence>
<dbReference type="InterPro" id="IPR057726">
    <property type="entry name" value="Tsg_C"/>
</dbReference>
<keyword evidence="4" id="KW-0964">Secreted</keyword>
<dbReference type="PANTHER" id="PTHR12312">
    <property type="entry name" value="TWISTED GASTRULATION PROTEIN HOMOLOG 1-A-RELATED"/>
    <property type="match status" value="1"/>
</dbReference>
<comment type="similarity">
    <text evidence="2">Belongs to the twisted gastrulation protein family.</text>
</comment>
<evidence type="ECO:0000256" key="1">
    <source>
        <dbReference type="ARBA" id="ARBA00004613"/>
    </source>
</evidence>
<evidence type="ECO:0000256" key="5">
    <source>
        <dbReference type="ARBA" id="ARBA00022729"/>
    </source>
</evidence>